<evidence type="ECO:0000256" key="1">
    <source>
        <dbReference type="SAM" id="Phobius"/>
    </source>
</evidence>
<accession>A0A9E7MYL8</accession>
<name>A0A9E7MYL8_THEAG</name>
<dbReference type="PANTHER" id="PTHR42204:SF1">
    <property type="entry name" value="INTEGRAL MEMBRANE PROTEIN"/>
    <property type="match status" value="1"/>
</dbReference>
<dbReference type="Pfam" id="PF01970">
    <property type="entry name" value="TctA"/>
    <property type="match status" value="1"/>
</dbReference>
<evidence type="ECO:0000313" key="3">
    <source>
        <dbReference type="EMBL" id="USS41280.1"/>
    </source>
</evidence>
<sequence>MLKWVLLGILFGTVTGITPALHVNTLASIVETLLTSPGGFSYVMLLYSMGLTHTFLDAFPSTFFGIPEEETAVSILPAHKLALHGQGLEVINISLKASLLAVVFAIPLAFPYVVLAEHYTSAFGKVAVFVLAFLLIITEKGVKRIYALLIFLISGIFGLVVDRLPLKEPYFHVFVGLFGVSAIVFSLKNNQKIEIGNADIQMSKRRFLKFSFIGTCFGMLASLLPTFTSSQAALLGSFFSKDERTFLTIAFSVNTSNFVFSLVNFYATGKTRNGILVLIKDLYYPLSSKELIILLLVTIITSSIINLYGLSLSTIIGKAISKIDYTKLNLGILLFIATASLYFDGILGLGVLLTAATIGISTSILKVKRTTCMGVLMLKIMITNNS</sequence>
<dbReference type="PANTHER" id="PTHR42204">
    <property type="entry name" value="INTEGRAL MEMBRANE PROTEIN"/>
    <property type="match status" value="1"/>
</dbReference>
<dbReference type="InterPro" id="IPR002823">
    <property type="entry name" value="DUF112_TM"/>
</dbReference>
<feature type="transmembrane region" description="Helical" evidence="1">
    <location>
        <begin position="170"/>
        <end position="187"/>
    </location>
</feature>
<protein>
    <submittedName>
        <fullName evidence="3">Tripartite tricarboxylate transporter permease</fullName>
    </submittedName>
</protein>
<organism evidence="3 4">
    <name type="scientific">Thermococcus aggregans</name>
    <dbReference type="NCBI Taxonomy" id="110163"/>
    <lineage>
        <taxon>Archaea</taxon>
        <taxon>Methanobacteriati</taxon>
        <taxon>Methanobacteriota</taxon>
        <taxon>Thermococci</taxon>
        <taxon>Thermococcales</taxon>
        <taxon>Thermococcaceae</taxon>
        <taxon>Thermococcus</taxon>
    </lineage>
</organism>
<evidence type="ECO:0000259" key="2">
    <source>
        <dbReference type="Pfam" id="PF01970"/>
    </source>
</evidence>
<keyword evidence="1" id="KW-1133">Transmembrane helix</keyword>
<feature type="transmembrane region" description="Helical" evidence="1">
    <location>
        <begin position="290"/>
        <end position="310"/>
    </location>
</feature>
<dbReference type="EMBL" id="CP099582">
    <property type="protein sequence ID" value="USS41280.1"/>
    <property type="molecule type" value="Genomic_DNA"/>
</dbReference>
<evidence type="ECO:0000313" key="4">
    <source>
        <dbReference type="Proteomes" id="UP001055732"/>
    </source>
</evidence>
<keyword evidence="4" id="KW-1185">Reference proteome</keyword>
<reference evidence="3" key="1">
    <citation type="journal article" date="1998" name="Int. J. Syst. Bacteriol. 48 Pt">
        <title>Thermococcus guaymasensis sp. nov. and Thermococcus aggregans sp. nov., two novel thermophilic archaea isolated from the Guaymas Basin hydrothermal vent site.</title>
        <authorList>
            <person name="Canganella F."/>
            <person name="Jones W.J."/>
            <person name="Gambacorta A."/>
            <person name="Antranikian G."/>
        </authorList>
    </citation>
    <scope>NUCLEOTIDE SEQUENCE</scope>
    <source>
        <strain evidence="3">TY</strain>
    </source>
</reference>
<proteinExistence type="predicted"/>
<gene>
    <name evidence="3" type="ORF">NF865_03550</name>
</gene>
<dbReference type="Proteomes" id="UP001055732">
    <property type="component" value="Chromosome"/>
</dbReference>
<feature type="transmembrane region" description="Helical" evidence="1">
    <location>
        <begin position="330"/>
        <end position="360"/>
    </location>
</feature>
<feature type="transmembrane region" description="Helical" evidence="1">
    <location>
        <begin position="207"/>
        <end position="227"/>
    </location>
</feature>
<keyword evidence="1" id="KW-0472">Membrane</keyword>
<feature type="transmembrane region" description="Helical" evidence="1">
    <location>
        <begin position="119"/>
        <end position="138"/>
    </location>
</feature>
<keyword evidence="1" id="KW-0812">Transmembrane</keyword>
<feature type="transmembrane region" description="Helical" evidence="1">
    <location>
        <begin position="145"/>
        <end position="164"/>
    </location>
</feature>
<dbReference type="RefSeq" id="WP_253305221.1">
    <property type="nucleotide sequence ID" value="NZ_CP099582.1"/>
</dbReference>
<feature type="transmembrane region" description="Helical" evidence="1">
    <location>
        <begin position="247"/>
        <end position="269"/>
    </location>
</feature>
<feature type="domain" description="DUF112" evidence="2">
    <location>
        <begin position="3"/>
        <end position="373"/>
    </location>
</feature>
<dbReference type="KEGG" id="tagg:NF865_03550"/>
<dbReference type="AlphaFoldDB" id="A0A9E7MYL8"/>
<feature type="transmembrane region" description="Helical" evidence="1">
    <location>
        <begin position="40"/>
        <end position="59"/>
    </location>
</feature>
<reference evidence="3" key="2">
    <citation type="submission" date="2022-06" db="EMBL/GenBank/DDBJ databases">
        <authorList>
            <person name="Park Y.-J."/>
        </authorList>
    </citation>
    <scope>NUCLEOTIDE SEQUENCE</scope>
    <source>
        <strain evidence="3">TY</strain>
    </source>
</reference>